<reference evidence="1 2" key="1">
    <citation type="submission" date="2021-11" db="EMBL/GenBank/DDBJ databases">
        <authorList>
            <person name="Oh E.-T."/>
            <person name="Kim S.-B."/>
        </authorList>
    </citation>
    <scope>NUCLEOTIDE SEQUENCE [LARGE SCALE GENOMIC DNA]</scope>
    <source>
        <strain evidence="1 2">MMS20-SJTR3</strain>
    </source>
</reference>
<comment type="caution">
    <text evidence="1">The sequence shown here is derived from an EMBL/GenBank/DDBJ whole genome shotgun (WGS) entry which is preliminary data.</text>
</comment>
<gene>
    <name evidence="1" type="ORF">LJ656_06265</name>
</gene>
<dbReference type="Proteomes" id="UP001431019">
    <property type="component" value="Unassembled WGS sequence"/>
</dbReference>
<evidence type="ECO:0000313" key="1">
    <source>
        <dbReference type="EMBL" id="MCC8392188.1"/>
    </source>
</evidence>
<evidence type="ECO:0000313" key="2">
    <source>
        <dbReference type="Proteomes" id="UP001431019"/>
    </source>
</evidence>
<keyword evidence="2" id="KW-1185">Reference proteome</keyword>
<organism evidence="1 2">
    <name type="scientific">Paraburkholderia sejongensis</name>
    <dbReference type="NCBI Taxonomy" id="2886946"/>
    <lineage>
        <taxon>Bacteria</taxon>
        <taxon>Pseudomonadati</taxon>
        <taxon>Pseudomonadota</taxon>
        <taxon>Betaproteobacteria</taxon>
        <taxon>Burkholderiales</taxon>
        <taxon>Burkholderiaceae</taxon>
        <taxon>Paraburkholderia</taxon>
    </lineage>
</organism>
<accession>A0ABS8JR39</accession>
<protein>
    <submittedName>
        <fullName evidence="1">Uncharacterized protein</fullName>
    </submittedName>
</protein>
<sequence>MTDIALARKDACLAVVHGVLSDMLDDANLIGACLRVADYLADDLEGKITETDAVLLAVSSLTKVNRAIREWYDVDGNAMDPMKAANFVIDEEINGYDRANHPRETTSSAQRIEAREAAVIRPSGSPVRPVQH</sequence>
<name>A0ABS8JR39_9BURK</name>
<proteinExistence type="predicted"/>
<dbReference type="EMBL" id="JAJITD010000003">
    <property type="protein sequence ID" value="MCC8392188.1"/>
    <property type="molecule type" value="Genomic_DNA"/>
</dbReference>
<dbReference type="RefSeq" id="WP_230508405.1">
    <property type="nucleotide sequence ID" value="NZ_JAJITD010000003.1"/>
</dbReference>